<dbReference type="Pfam" id="PF04101">
    <property type="entry name" value="Glyco_tran_28_C"/>
    <property type="match status" value="1"/>
</dbReference>
<dbReference type="GO" id="GO:0051991">
    <property type="term" value="F:UDP-N-acetyl-D-glucosamine:N-acetylmuramoyl-L-alanyl-D-glutamyl-meso-2,6-diaminopimelyl-D-alanyl-D-alanine-diphosphoundecaprenol 4-beta-N-acetylglucosaminlytransferase activity"/>
    <property type="evidence" value="ECO:0007669"/>
    <property type="project" value="RHEA"/>
</dbReference>
<organism evidence="13 14">
    <name type="scientific">Candidatus Atelocyanobacterium thalassa isolate SIO64986</name>
    <dbReference type="NCBI Taxonomy" id="1527444"/>
    <lineage>
        <taxon>Bacteria</taxon>
        <taxon>Bacillati</taxon>
        <taxon>Cyanobacteriota</taxon>
        <taxon>Cyanophyceae</taxon>
        <taxon>Oscillatoriophycideae</taxon>
        <taxon>Chroococcales</taxon>
        <taxon>Aphanothecaceae</taxon>
        <taxon>Candidatus Atelocyanobacterium</taxon>
        <taxon>Candidatus Atelocyanobacterium thalassae</taxon>
    </lineage>
</organism>
<keyword evidence="5 10" id="KW-0133">Cell shape</keyword>
<dbReference type="CDD" id="cd03785">
    <property type="entry name" value="GT28_MurG"/>
    <property type="match status" value="1"/>
</dbReference>
<dbReference type="GO" id="GO:0009252">
    <property type="term" value="P:peptidoglycan biosynthetic process"/>
    <property type="evidence" value="ECO:0007669"/>
    <property type="project" value="UniProtKB-UniRule"/>
</dbReference>
<accession>A0A086CIP1</accession>
<evidence type="ECO:0000256" key="4">
    <source>
        <dbReference type="ARBA" id="ARBA00022679"/>
    </source>
</evidence>
<keyword evidence="1 10" id="KW-1003">Cell membrane</keyword>
<dbReference type="GO" id="GO:0005975">
    <property type="term" value="P:carbohydrate metabolic process"/>
    <property type="evidence" value="ECO:0007669"/>
    <property type="project" value="InterPro"/>
</dbReference>
<dbReference type="eggNOG" id="COG0707">
    <property type="taxonomic scope" value="Bacteria"/>
</dbReference>
<keyword evidence="6 10" id="KW-0573">Peptidoglycan synthesis</keyword>
<feature type="binding site" evidence="10">
    <location>
        <position position="187"/>
    </location>
    <ligand>
        <name>UDP-N-acetyl-alpha-D-glucosamine</name>
        <dbReference type="ChEBI" id="CHEBI:57705"/>
    </ligand>
</feature>
<sequence length="350" mass="38960">MIRLLIAASGTGGHVFPALAVAKRLPDCDIHWLGTPNRLEQRLVDDIYPLYTVPVEGFQTSSIIKNIQILFKLLKSVFWIKELLKEKKIDIVFTTGGYISGAVTLAAYISGIPVILHESNYIPGKTTRLLSYFCKMTVLGFKETAKYLPWVSTIWLGTPIREKFYTSQNLDLNIPAKAILIVIIGGSQGAVSINDLVRECVLDWIKLGAYVVHLTGNNDSKANTINHPQYISLTFYDNMAALLQRADLAISRAGSGTLAELAITKTPAILIPYPFAAENHQFYNAKFFVDAQAAYCYQQKKLTKDTLTKDVLDLMEDSTKLKKMAYEMSKLITKDSAQKLAELLGNNLKS</sequence>
<evidence type="ECO:0000256" key="6">
    <source>
        <dbReference type="ARBA" id="ARBA00022984"/>
    </source>
</evidence>
<dbReference type="SUPFAM" id="SSF53756">
    <property type="entry name" value="UDP-Glycosyltransferase/glycogen phosphorylase"/>
    <property type="match status" value="1"/>
</dbReference>
<keyword evidence="9 10" id="KW-0961">Cell wall biogenesis/degradation</keyword>
<dbReference type="InterPro" id="IPR006009">
    <property type="entry name" value="GlcNAc_MurG"/>
</dbReference>
<keyword evidence="4 10" id="KW-0808">Transferase</keyword>
<dbReference type="PANTHER" id="PTHR21015">
    <property type="entry name" value="UDP-N-ACETYLGLUCOSAMINE--N-ACETYLMURAMYL-(PENTAPEPTIDE) PYROPHOSPHORYL-UNDECAPRENOL N-ACETYLGLUCOSAMINE TRANSFERASE 1"/>
    <property type="match status" value="1"/>
</dbReference>
<feature type="binding site" evidence="10">
    <location>
        <begin position="11"/>
        <end position="13"/>
    </location>
    <ligand>
        <name>UDP-N-acetyl-alpha-D-glucosamine</name>
        <dbReference type="ChEBI" id="CHEBI:57705"/>
    </ligand>
</feature>
<dbReference type="AlphaFoldDB" id="A0A086CIP1"/>
<comment type="catalytic activity">
    <reaction evidence="10">
        <text>di-trans,octa-cis-undecaprenyl diphospho-N-acetyl-alpha-D-muramoyl-L-alanyl-D-glutamyl-meso-2,6-diaminopimeloyl-D-alanyl-D-alanine + UDP-N-acetyl-alpha-D-glucosamine = di-trans,octa-cis-undecaprenyl diphospho-[N-acetyl-alpha-D-glucosaminyl-(1-&gt;4)]-N-acetyl-alpha-D-muramoyl-L-alanyl-D-glutamyl-meso-2,6-diaminopimeloyl-D-alanyl-D-alanine + UDP + H(+)</text>
        <dbReference type="Rhea" id="RHEA:31227"/>
        <dbReference type="ChEBI" id="CHEBI:15378"/>
        <dbReference type="ChEBI" id="CHEBI:57705"/>
        <dbReference type="ChEBI" id="CHEBI:58223"/>
        <dbReference type="ChEBI" id="CHEBI:61387"/>
        <dbReference type="ChEBI" id="CHEBI:61388"/>
        <dbReference type="EC" id="2.4.1.227"/>
    </reaction>
</comment>
<comment type="subcellular location">
    <subcellularLocation>
        <location evidence="10">Cell membrane</location>
        <topology evidence="10">Peripheral membrane protein</topology>
        <orientation evidence="10">Cytoplasmic side</orientation>
    </subcellularLocation>
</comment>
<dbReference type="NCBIfam" id="TIGR01133">
    <property type="entry name" value="murG"/>
    <property type="match status" value="1"/>
</dbReference>
<keyword evidence="3 10" id="KW-0328">Glycosyltransferase</keyword>
<dbReference type="InterPro" id="IPR004276">
    <property type="entry name" value="GlycoTrans_28_N"/>
</dbReference>
<dbReference type="GO" id="GO:0071555">
    <property type="term" value="P:cell wall organization"/>
    <property type="evidence" value="ECO:0007669"/>
    <property type="project" value="UniProtKB-KW"/>
</dbReference>
<dbReference type="Pfam" id="PF03033">
    <property type="entry name" value="Glyco_transf_28"/>
    <property type="match status" value="1"/>
</dbReference>
<evidence type="ECO:0000256" key="2">
    <source>
        <dbReference type="ARBA" id="ARBA00022618"/>
    </source>
</evidence>
<evidence type="ECO:0000259" key="12">
    <source>
        <dbReference type="Pfam" id="PF04101"/>
    </source>
</evidence>
<name>A0A086CIP1_9CHRO</name>
<keyword evidence="2 10" id="KW-0132">Cell division</keyword>
<evidence type="ECO:0000256" key="1">
    <source>
        <dbReference type="ARBA" id="ARBA00022475"/>
    </source>
</evidence>
<feature type="binding site" evidence="10">
    <location>
        <position position="120"/>
    </location>
    <ligand>
        <name>UDP-N-acetyl-alpha-D-glucosamine</name>
        <dbReference type="ChEBI" id="CHEBI:57705"/>
    </ligand>
</feature>
<evidence type="ECO:0000256" key="10">
    <source>
        <dbReference type="HAMAP-Rule" id="MF_00033"/>
    </source>
</evidence>
<keyword evidence="7 10" id="KW-0472">Membrane</keyword>
<comment type="caution">
    <text evidence="13">The sequence shown here is derived from an EMBL/GenBank/DDBJ whole genome shotgun (WGS) entry which is preliminary data.</text>
</comment>
<evidence type="ECO:0000313" key="14">
    <source>
        <dbReference type="Proteomes" id="UP000028922"/>
    </source>
</evidence>
<dbReference type="STRING" id="1527444.ucyna2_00115"/>
<evidence type="ECO:0000256" key="3">
    <source>
        <dbReference type="ARBA" id="ARBA00022676"/>
    </source>
</evidence>
<comment type="function">
    <text evidence="10">Cell wall formation. Catalyzes the transfer of a GlcNAc subunit on undecaprenyl-pyrophosphoryl-MurNAc-pentapeptide (lipid intermediate I) to form undecaprenyl-pyrophosphoryl-MurNAc-(pentapeptide)GlcNAc (lipid intermediate II).</text>
</comment>
<feature type="domain" description="Glycosyltransferase family 28 N-terminal" evidence="11">
    <location>
        <begin position="5"/>
        <end position="135"/>
    </location>
</feature>
<evidence type="ECO:0000256" key="9">
    <source>
        <dbReference type="ARBA" id="ARBA00023316"/>
    </source>
</evidence>
<dbReference type="GO" id="GO:0051301">
    <property type="term" value="P:cell division"/>
    <property type="evidence" value="ECO:0007669"/>
    <property type="project" value="UniProtKB-KW"/>
</dbReference>
<reference evidence="13 14" key="1">
    <citation type="submission" date="2014-08" db="EMBL/GenBank/DDBJ databases">
        <title>Comparative genomics reveals surprising divergence of two closely related strains of uncultivated UCYN-A cyanobacteria.</title>
        <authorList>
            <person name="Bombar D."/>
            <person name="Heller P."/>
            <person name="Sanchez-Baracaldo P."/>
            <person name="Carter B.J."/>
            <person name="Zert J.P."/>
        </authorList>
    </citation>
    <scope>NUCLEOTIDE SEQUENCE [LARGE SCALE GENOMIC DNA]</scope>
</reference>
<evidence type="ECO:0000259" key="11">
    <source>
        <dbReference type="Pfam" id="PF03033"/>
    </source>
</evidence>
<dbReference type="GO" id="GO:0050511">
    <property type="term" value="F:undecaprenyldiphospho-muramoylpentapeptide beta-N-acetylglucosaminyltransferase activity"/>
    <property type="evidence" value="ECO:0007669"/>
    <property type="project" value="UniProtKB-UniRule"/>
</dbReference>
<comment type="pathway">
    <text evidence="10">Cell wall biogenesis; peptidoglycan biosynthesis.</text>
</comment>
<evidence type="ECO:0000256" key="5">
    <source>
        <dbReference type="ARBA" id="ARBA00022960"/>
    </source>
</evidence>
<evidence type="ECO:0000256" key="7">
    <source>
        <dbReference type="ARBA" id="ARBA00023136"/>
    </source>
</evidence>
<comment type="caution">
    <text evidence="10">Lacks conserved residue(s) required for the propagation of feature annotation.</text>
</comment>
<proteinExistence type="inferred from homology"/>
<feature type="domain" description="Glycosyl transferase family 28 C-terminal" evidence="12">
    <location>
        <begin position="181"/>
        <end position="339"/>
    </location>
</feature>
<dbReference type="Proteomes" id="UP000028922">
    <property type="component" value="Unassembled WGS sequence"/>
</dbReference>
<feature type="binding site" evidence="10">
    <location>
        <position position="281"/>
    </location>
    <ligand>
        <name>UDP-N-acetyl-alpha-D-glucosamine</name>
        <dbReference type="ChEBI" id="CHEBI:57705"/>
    </ligand>
</feature>
<dbReference type="EC" id="2.4.1.227" evidence="10"/>
<dbReference type="PATRIC" id="fig|1527444.3.peg.114"/>
<dbReference type="PANTHER" id="PTHR21015:SF22">
    <property type="entry name" value="GLYCOSYLTRANSFERASE"/>
    <property type="match status" value="1"/>
</dbReference>
<dbReference type="UniPathway" id="UPA00219"/>
<comment type="similarity">
    <text evidence="10">Belongs to the glycosyltransferase 28 family. MurG subfamily.</text>
</comment>
<dbReference type="Gene3D" id="3.40.50.2000">
    <property type="entry name" value="Glycogen Phosphorylase B"/>
    <property type="match status" value="2"/>
</dbReference>
<dbReference type="EMBL" id="JPSP01000001">
    <property type="protein sequence ID" value="KFF42055.1"/>
    <property type="molecule type" value="Genomic_DNA"/>
</dbReference>
<feature type="binding site" evidence="10">
    <location>
        <position position="161"/>
    </location>
    <ligand>
        <name>UDP-N-acetyl-alpha-D-glucosamine</name>
        <dbReference type="ChEBI" id="CHEBI:57705"/>
    </ligand>
</feature>
<dbReference type="InterPro" id="IPR007235">
    <property type="entry name" value="Glyco_trans_28_C"/>
</dbReference>
<protein>
    <recommendedName>
        <fullName evidence="10">UDP-N-acetylglucosamine--N-acetylmuramyl-(pentapeptide) pyrophosphoryl-undecaprenol N-acetylglucosamine transferase</fullName>
        <ecNumber evidence="10">2.4.1.227</ecNumber>
    </recommendedName>
    <alternativeName>
        <fullName evidence="10">Undecaprenyl-PP-MurNAc-pentapeptide-UDPGlcNAc GlcNAc transferase</fullName>
    </alternativeName>
</protein>
<evidence type="ECO:0000256" key="8">
    <source>
        <dbReference type="ARBA" id="ARBA00023306"/>
    </source>
</evidence>
<dbReference type="GO" id="GO:0008360">
    <property type="term" value="P:regulation of cell shape"/>
    <property type="evidence" value="ECO:0007669"/>
    <property type="project" value="UniProtKB-KW"/>
</dbReference>
<keyword evidence="8 10" id="KW-0131">Cell cycle</keyword>
<evidence type="ECO:0000313" key="13">
    <source>
        <dbReference type="EMBL" id="KFF42055.1"/>
    </source>
</evidence>
<dbReference type="HAMAP" id="MF_00033">
    <property type="entry name" value="MurG"/>
    <property type="match status" value="1"/>
</dbReference>
<dbReference type="GO" id="GO:0005886">
    <property type="term" value="C:plasma membrane"/>
    <property type="evidence" value="ECO:0007669"/>
    <property type="project" value="UniProtKB-SubCell"/>
</dbReference>
<gene>
    <name evidence="10" type="primary">murG</name>
    <name evidence="13" type="ORF">ucyna2_00115</name>
</gene>